<evidence type="ECO:0000313" key="3">
    <source>
        <dbReference type="Proteomes" id="UP000823941"/>
    </source>
</evidence>
<protein>
    <submittedName>
        <fullName evidence="2">Uncharacterized protein</fullName>
    </submittedName>
</protein>
<sequence>MCQSAWRVSRVAGVARMRGVTSRGRRQRAAVGSHAAGRSLATATNVPRDTRKQQYKHE</sequence>
<dbReference type="Proteomes" id="UP000823941">
    <property type="component" value="Chromosome 12"/>
</dbReference>
<dbReference type="EMBL" id="JAHIBW010000012">
    <property type="protein sequence ID" value="KAG7306339.1"/>
    <property type="molecule type" value="Genomic_DNA"/>
</dbReference>
<keyword evidence="3" id="KW-1185">Reference proteome</keyword>
<evidence type="ECO:0000313" key="2">
    <source>
        <dbReference type="EMBL" id="KAG7306339.1"/>
    </source>
</evidence>
<comment type="caution">
    <text evidence="2">The sequence shown here is derived from an EMBL/GenBank/DDBJ whole genome shotgun (WGS) entry which is preliminary data.</text>
</comment>
<name>A0ABQ7QMC6_PLUXY</name>
<reference evidence="2 3" key="1">
    <citation type="submission" date="2021-06" db="EMBL/GenBank/DDBJ databases">
        <title>A haploid diamondback moth (Plutella xylostella L.) genome assembly resolves 31 chromosomes and identifies a diamide resistance mutation.</title>
        <authorList>
            <person name="Ward C.M."/>
            <person name="Perry K.D."/>
            <person name="Baker G."/>
            <person name="Powis K."/>
            <person name="Heckel D.G."/>
            <person name="Baxter S.W."/>
        </authorList>
    </citation>
    <scope>NUCLEOTIDE SEQUENCE [LARGE SCALE GENOMIC DNA]</scope>
    <source>
        <strain evidence="2 3">LV</strain>
        <tissue evidence="2">Single pupa</tissue>
    </source>
</reference>
<feature type="compositionally biased region" description="Basic and acidic residues" evidence="1">
    <location>
        <begin position="48"/>
        <end position="58"/>
    </location>
</feature>
<gene>
    <name evidence="2" type="ORF">JYU34_008960</name>
</gene>
<accession>A0ABQ7QMC6</accession>
<evidence type="ECO:0000256" key="1">
    <source>
        <dbReference type="SAM" id="MobiDB-lite"/>
    </source>
</evidence>
<organism evidence="2 3">
    <name type="scientific">Plutella xylostella</name>
    <name type="common">Diamondback moth</name>
    <name type="synonym">Plutella maculipennis</name>
    <dbReference type="NCBI Taxonomy" id="51655"/>
    <lineage>
        <taxon>Eukaryota</taxon>
        <taxon>Metazoa</taxon>
        <taxon>Ecdysozoa</taxon>
        <taxon>Arthropoda</taxon>
        <taxon>Hexapoda</taxon>
        <taxon>Insecta</taxon>
        <taxon>Pterygota</taxon>
        <taxon>Neoptera</taxon>
        <taxon>Endopterygota</taxon>
        <taxon>Lepidoptera</taxon>
        <taxon>Glossata</taxon>
        <taxon>Ditrysia</taxon>
        <taxon>Yponomeutoidea</taxon>
        <taxon>Plutellidae</taxon>
        <taxon>Plutella</taxon>
    </lineage>
</organism>
<feature type="region of interest" description="Disordered" evidence="1">
    <location>
        <begin position="17"/>
        <end position="58"/>
    </location>
</feature>
<proteinExistence type="predicted"/>